<accession>A0A1X7TX42</accession>
<reference evidence="2" key="1">
    <citation type="submission" date="2017-05" db="UniProtKB">
        <authorList>
            <consortium name="EnsemblMetazoa"/>
        </authorList>
    </citation>
    <scope>IDENTIFICATION</scope>
</reference>
<proteinExistence type="predicted"/>
<dbReference type="EnsemblMetazoa" id="Aqu2.1.19626_001">
    <property type="protein sequence ID" value="Aqu2.1.19626_001"/>
    <property type="gene ID" value="Aqu2.1.19626"/>
</dbReference>
<sequence length="166" mass="16907">MAGSVFETDACVRGQHVNKAVWTPVIAEIIISDLKCSAVAELPFQGLQLQLVELHRTGRCPAKGIAGSGGSPATGNARGGGRPSGSVGGGSGSPPASGGRVGDGDGGGGPKQLVVVEVVGLQLRVVLVVVVGLLEVVMETIHLQLPVVMEEKVLHHGNHNPFTTNK</sequence>
<name>A0A1X7TX42_AMPQE</name>
<organism evidence="2">
    <name type="scientific">Amphimedon queenslandica</name>
    <name type="common">Sponge</name>
    <dbReference type="NCBI Taxonomy" id="400682"/>
    <lineage>
        <taxon>Eukaryota</taxon>
        <taxon>Metazoa</taxon>
        <taxon>Porifera</taxon>
        <taxon>Demospongiae</taxon>
        <taxon>Heteroscleromorpha</taxon>
        <taxon>Haplosclerida</taxon>
        <taxon>Niphatidae</taxon>
        <taxon>Amphimedon</taxon>
    </lineage>
</organism>
<evidence type="ECO:0000256" key="1">
    <source>
        <dbReference type="SAM" id="MobiDB-lite"/>
    </source>
</evidence>
<protein>
    <submittedName>
        <fullName evidence="2">Uncharacterized protein</fullName>
    </submittedName>
</protein>
<feature type="region of interest" description="Disordered" evidence="1">
    <location>
        <begin position="63"/>
        <end position="106"/>
    </location>
</feature>
<evidence type="ECO:0000313" key="2">
    <source>
        <dbReference type="EnsemblMetazoa" id="Aqu2.1.19626_001"/>
    </source>
</evidence>
<dbReference type="AlphaFoldDB" id="A0A1X7TX42"/>
<feature type="compositionally biased region" description="Gly residues" evidence="1">
    <location>
        <begin position="66"/>
        <end position="92"/>
    </location>
</feature>
<dbReference type="InParanoid" id="A0A1X7TX42"/>